<dbReference type="EMBL" id="CP000482">
    <property type="protein sequence ID" value="ABL01053.1"/>
    <property type="molecule type" value="Genomic_DNA"/>
</dbReference>
<feature type="domain" description="Bacterial transcriptional activator" evidence="1">
    <location>
        <begin position="916"/>
        <end position="1060"/>
    </location>
</feature>
<dbReference type="Gene3D" id="1.10.10.10">
    <property type="entry name" value="Winged helix-like DNA-binding domain superfamily/Winged helix DNA-binding domain"/>
    <property type="match status" value="1"/>
</dbReference>
<sequence>MNLRINKINRPLLTDIVPRERLFRLLDGALKRQVVWVHGPGGSGKSSLVASYIDSRALPCLWYQVDRGDQDVATLFYYLGMALENAGFSTEAPSLPLLTPGQHPELELFAKRYFERLFAALPSSCVLVFDDCHEVADDSLFHRILRNGLYEIPDGIHVVVISRNAVPSSLIHLRSRSMLNTISWSALRLTPAETEAIIRARRADHVDREDARRLHERIQGWVAGLVLVLEGGYANISDAVPEMQPVQEVFDYFAAELFAGMDEATQIFLLKTAVFSEVAPFPAQRLTQQHDAGRILSWLYEKNCFTERRYEGGSMYRYHPLFREFLLERACQFFSPDEMRGIRHTAAIALEESERQEEATELFMAAASWQDAARLIIRIAPAYLAQGRGKTVQQWLERLPEELAQRHPYLPFWQGACRLPEAPLSAFTDFKRAYQIFQQHDDRVGMCLSWAAGANATLYSDSIYHEWIPEMESYMRQYHVFPSPEIEARVITSMFNAMSFQQPDHLRIRELEEQSYGHFWQEHCLDSDARLKTGVYLAVFNLWCGEIQRASLIADRLDLISQAASVSDLTSFTIKTTQALVDFFTASFGACRQRVFEALQLAEETGIRALYLHVMGHGLAAALSDGDLDTVDTLLARMRDNLDRAGELDQAYYYFCLAWRARLEGDLEGAFHNLAITSPFMESVDNLPSHAIAHIALAELYCRRGDGKAAQGHVALARQFGERLRSHVVEFMCLLLEADLNLEQGRAGEGIACLRAALALGRSHGIVNMYWWQPDTMVRLCMRALREGIEAGYVSALIRRRGLVPRTPPLDMEEWPWPVKVYTLGRFELHANGNPVLFSGKVQKKPLEMLKVLLALEGKESHEGQIADLLWPEAEGDTARKSLKSTLHRLRDLLGNEKAVLMREGRLILDRYQVWTDVLAFEELLAKARVKKDAADEAEAIRLTEKALALYRGHFLDQVSDTPCIIALRNRLQGRFRNAILAQGNLWRDRGDLDRAMECYLRGVEVDDLAEELYRNLMSCYLSAGLRGELLTMFRNCGDALALHGLSPSRETVALYRQAFL</sequence>
<accession>A1AUN2</accession>
<organism evidence="2 3">
    <name type="scientific">Pelobacter propionicus (strain DSM 2379 / NBRC 103807 / OttBd1)</name>
    <dbReference type="NCBI Taxonomy" id="338966"/>
    <lineage>
        <taxon>Bacteria</taxon>
        <taxon>Pseudomonadati</taxon>
        <taxon>Thermodesulfobacteriota</taxon>
        <taxon>Desulfuromonadia</taxon>
        <taxon>Desulfuromonadales</taxon>
        <taxon>Desulfuromonadaceae</taxon>
        <taxon>Pelobacter</taxon>
    </lineage>
</organism>
<dbReference type="OrthoDB" id="223734at2"/>
<dbReference type="SMART" id="SM01043">
    <property type="entry name" value="BTAD"/>
    <property type="match status" value="1"/>
</dbReference>
<evidence type="ECO:0000313" key="3">
    <source>
        <dbReference type="Proteomes" id="UP000006732"/>
    </source>
</evidence>
<dbReference type="InterPro" id="IPR016032">
    <property type="entry name" value="Sig_transdc_resp-reg_C-effctor"/>
</dbReference>
<dbReference type="InterPro" id="IPR027417">
    <property type="entry name" value="P-loop_NTPase"/>
</dbReference>
<dbReference type="Pfam" id="PF03704">
    <property type="entry name" value="BTAD"/>
    <property type="match status" value="1"/>
</dbReference>
<gene>
    <name evidence="2" type="ordered locus">Ppro_3460</name>
</gene>
<proteinExistence type="predicted"/>
<name>A1AUN2_PELPD</name>
<protein>
    <submittedName>
        <fullName evidence="2">Transcriptional activator domain protein</fullName>
    </submittedName>
</protein>
<dbReference type="HOGENOM" id="CLU_006325_0_0_7"/>
<dbReference type="PANTHER" id="PTHR35807:SF2">
    <property type="entry name" value="TRANSCRIPTIONAL ACTIVATOR DOMAIN"/>
    <property type="match status" value="1"/>
</dbReference>
<dbReference type="InterPro" id="IPR036388">
    <property type="entry name" value="WH-like_DNA-bd_sf"/>
</dbReference>
<dbReference type="InterPro" id="IPR051677">
    <property type="entry name" value="AfsR-DnrI-RedD_regulator"/>
</dbReference>
<dbReference type="SUPFAM" id="SSF46894">
    <property type="entry name" value="C-terminal effector domain of the bipartite response regulators"/>
    <property type="match status" value="1"/>
</dbReference>
<dbReference type="AlphaFoldDB" id="A1AUN2"/>
<reference evidence="2 3" key="1">
    <citation type="submission" date="2006-10" db="EMBL/GenBank/DDBJ databases">
        <title>Complete sequence of chromosome of Pelobacter propionicus DSM 2379.</title>
        <authorList>
            <consortium name="US DOE Joint Genome Institute"/>
            <person name="Copeland A."/>
            <person name="Lucas S."/>
            <person name="Lapidus A."/>
            <person name="Barry K."/>
            <person name="Detter J.C."/>
            <person name="Glavina del Rio T."/>
            <person name="Hammon N."/>
            <person name="Israni S."/>
            <person name="Dalin E."/>
            <person name="Tice H."/>
            <person name="Pitluck S."/>
            <person name="Saunders E."/>
            <person name="Brettin T."/>
            <person name="Bruce D."/>
            <person name="Han C."/>
            <person name="Tapia R."/>
            <person name="Schmutz J."/>
            <person name="Larimer F."/>
            <person name="Land M."/>
            <person name="Hauser L."/>
            <person name="Kyrpides N."/>
            <person name="Kim E."/>
            <person name="Lovley D."/>
            <person name="Richardson P."/>
        </authorList>
    </citation>
    <scope>NUCLEOTIDE SEQUENCE [LARGE SCALE GENOMIC DNA]</scope>
    <source>
        <strain evidence="3">DSM 2379 / NBRC 103807 / OttBd1</strain>
    </source>
</reference>
<dbReference type="Pfam" id="PF25873">
    <property type="entry name" value="WHD_MalT"/>
    <property type="match status" value="1"/>
</dbReference>
<dbReference type="PANTHER" id="PTHR35807">
    <property type="entry name" value="TRANSCRIPTIONAL REGULATOR REDD-RELATED"/>
    <property type="match status" value="1"/>
</dbReference>
<dbReference type="InterPro" id="IPR005158">
    <property type="entry name" value="BTAD"/>
</dbReference>
<dbReference type="RefSeq" id="WP_011737269.1">
    <property type="nucleotide sequence ID" value="NC_008609.1"/>
</dbReference>
<dbReference type="SUPFAM" id="SSF52540">
    <property type="entry name" value="P-loop containing nucleoside triphosphate hydrolases"/>
    <property type="match status" value="1"/>
</dbReference>
<evidence type="ECO:0000259" key="1">
    <source>
        <dbReference type="SMART" id="SM01043"/>
    </source>
</evidence>
<dbReference type="eggNOG" id="COG2909">
    <property type="taxonomic scope" value="Bacteria"/>
</dbReference>
<dbReference type="STRING" id="338966.Ppro_3460"/>
<dbReference type="GO" id="GO:0003677">
    <property type="term" value="F:DNA binding"/>
    <property type="evidence" value="ECO:0007669"/>
    <property type="project" value="InterPro"/>
</dbReference>
<dbReference type="Proteomes" id="UP000006732">
    <property type="component" value="Chromosome"/>
</dbReference>
<evidence type="ECO:0000313" key="2">
    <source>
        <dbReference type="EMBL" id="ABL01053.1"/>
    </source>
</evidence>
<dbReference type="InterPro" id="IPR059106">
    <property type="entry name" value="WHD_MalT"/>
</dbReference>
<dbReference type="Gene3D" id="1.25.40.10">
    <property type="entry name" value="Tetratricopeptide repeat domain"/>
    <property type="match status" value="2"/>
</dbReference>
<keyword evidence="3" id="KW-1185">Reference proteome</keyword>
<dbReference type="SUPFAM" id="SSF48452">
    <property type="entry name" value="TPR-like"/>
    <property type="match status" value="2"/>
</dbReference>
<dbReference type="KEGG" id="ppd:Ppro_3460"/>
<dbReference type="Gene3D" id="3.40.50.300">
    <property type="entry name" value="P-loop containing nucleotide triphosphate hydrolases"/>
    <property type="match status" value="1"/>
</dbReference>
<dbReference type="InterPro" id="IPR011990">
    <property type="entry name" value="TPR-like_helical_dom_sf"/>
</dbReference>
<dbReference type="GO" id="GO:0006355">
    <property type="term" value="P:regulation of DNA-templated transcription"/>
    <property type="evidence" value="ECO:0007669"/>
    <property type="project" value="InterPro"/>
</dbReference>
<dbReference type="eggNOG" id="COG3629">
    <property type="taxonomic scope" value="Bacteria"/>
</dbReference>